<dbReference type="SUPFAM" id="SSF55961">
    <property type="entry name" value="Bet v1-like"/>
    <property type="match status" value="1"/>
</dbReference>
<dbReference type="EMBL" id="JAIGNO010000002">
    <property type="protein sequence ID" value="MBX7481701.1"/>
    <property type="molecule type" value="Genomic_DNA"/>
</dbReference>
<comment type="caution">
    <text evidence="1">The sequence shown here is derived from an EMBL/GenBank/DDBJ whole genome shotgun (WGS) entry which is preliminary data.</text>
</comment>
<dbReference type="InterPro" id="IPR023393">
    <property type="entry name" value="START-like_dom_sf"/>
</dbReference>
<dbReference type="RefSeq" id="WP_221555858.1">
    <property type="nucleotide sequence ID" value="NZ_JAIGNO010000002.1"/>
</dbReference>
<dbReference type="Proteomes" id="UP000755104">
    <property type="component" value="Unassembled WGS sequence"/>
</dbReference>
<accession>A0ABS7J352</accession>
<dbReference type="InterPro" id="IPR019587">
    <property type="entry name" value="Polyketide_cyclase/dehydratase"/>
</dbReference>
<proteinExistence type="predicted"/>
<gene>
    <name evidence="1" type="ORF">K3174_04105</name>
</gene>
<dbReference type="Pfam" id="PF10604">
    <property type="entry name" value="Polyketide_cyc2"/>
    <property type="match status" value="1"/>
</dbReference>
<protein>
    <submittedName>
        <fullName evidence="1">SRPBCC family protein</fullName>
    </submittedName>
</protein>
<dbReference type="Gene3D" id="3.30.530.20">
    <property type="match status" value="1"/>
</dbReference>
<keyword evidence="2" id="KW-1185">Reference proteome</keyword>
<evidence type="ECO:0000313" key="1">
    <source>
        <dbReference type="EMBL" id="MBX7481701.1"/>
    </source>
</evidence>
<organism evidence="1 2">
    <name type="scientific">Qipengyuania qiaonensis</name>
    <dbReference type="NCBI Taxonomy" id="2867240"/>
    <lineage>
        <taxon>Bacteria</taxon>
        <taxon>Pseudomonadati</taxon>
        <taxon>Pseudomonadota</taxon>
        <taxon>Alphaproteobacteria</taxon>
        <taxon>Sphingomonadales</taxon>
        <taxon>Erythrobacteraceae</taxon>
        <taxon>Qipengyuania</taxon>
    </lineage>
</organism>
<name>A0ABS7J352_9SPHN</name>
<evidence type="ECO:0000313" key="2">
    <source>
        <dbReference type="Proteomes" id="UP000755104"/>
    </source>
</evidence>
<sequence length="190" mass="21075">MDILVTVAIGAILIIALAVVLVPPEVDYEERILVAAPAPEIYDHIRYQSRLMQWSAWPSETGSDCGVEGSDGALGAKTIYLDRKGNRFGEQEVTRLEQDRLVELTLTSKGPPQRPVVTFRLEPVDQQSTRVILHFTNLIARPFNLLLRVAGIVRWTRAMHVKDLEGLKRFAEPPHTGYAGTPAQGLPRAA</sequence>
<reference evidence="1 2" key="1">
    <citation type="submission" date="2021-08" db="EMBL/GenBank/DDBJ databases">
        <title>Comparative Genomics Analysis of the Genus Qipengyuania Reveals Extensive Genetic Diversity and Metabolic Versatility, Including the Description of Fifteen Novel Species.</title>
        <authorList>
            <person name="Liu Y."/>
        </authorList>
    </citation>
    <scope>NUCLEOTIDE SEQUENCE [LARGE SCALE GENOMIC DNA]</scope>
    <source>
        <strain evidence="1 2">6D47A</strain>
    </source>
</reference>